<protein>
    <recommendedName>
        <fullName evidence="10">tRNA dimethylallyltransferase</fullName>
        <ecNumber evidence="10">2.5.1.75</ecNumber>
    </recommendedName>
    <alternativeName>
        <fullName evidence="10">Dimethylallyl diphosphate:tRNA dimethylallyltransferase</fullName>
        <shortName evidence="10">DMAPP:tRNA dimethylallyltransferase</shortName>
        <shortName evidence="10">DMATase</shortName>
    </alternativeName>
    <alternativeName>
        <fullName evidence="10">Isopentenyl-diphosphate:tRNA isopentenyltransferase</fullName>
        <shortName evidence="10">IPP transferase</shortName>
        <shortName evidence="10">IPPT</shortName>
        <shortName evidence="10">IPTase</shortName>
    </alternativeName>
</protein>
<name>A0A1D9MKM9_9ACTO</name>
<evidence type="ECO:0000313" key="14">
    <source>
        <dbReference type="EMBL" id="AOZ72864.1"/>
    </source>
</evidence>
<feature type="site" description="Interaction with substrate tRNA" evidence="10">
    <location>
        <position position="120"/>
    </location>
</feature>
<evidence type="ECO:0000256" key="11">
    <source>
        <dbReference type="RuleBase" id="RU003783"/>
    </source>
</evidence>
<gene>
    <name evidence="10" type="primary">miaA</name>
    <name evidence="14" type="ORF">BK816_05785</name>
</gene>
<dbReference type="GO" id="GO:0052381">
    <property type="term" value="F:tRNA dimethylallyltransferase activity"/>
    <property type="evidence" value="ECO:0007669"/>
    <property type="project" value="UniProtKB-UniRule"/>
</dbReference>
<dbReference type="Gene3D" id="1.10.20.140">
    <property type="match status" value="1"/>
</dbReference>
<comment type="catalytic activity">
    <reaction evidence="9 10 11">
        <text>adenosine(37) in tRNA + dimethylallyl diphosphate = N(6)-dimethylallyladenosine(37) in tRNA + diphosphate</text>
        <dbReference type="Rhea" id="RHEA:26482"/>
        <dbReference type="Rhea" id="RHEA-COMP:10162"/>
        <dbReference type="Rhea" id="RHEA-COMP:10375"/>
        <dbReference type="ChEBI" id="CHEBI:33019"/>
        <dbReference type="ChEBI" id="CHEBI:57623"/>
        <dbReference type="ChEBI" id="CHEBI:74411"/>
        <dbReference type="ChEBI" id="CHEBI:74415"/>
        <dbReference type="EC" id="2.5.1.75"/>
    </reaction>
</comment>
<dbReference type="PANTHER" id="PTHR11088:SF60">
    <property type="entry name" value="TRNA DIMETHYLALLYLTRANSFERASE"/>
    <property type="match status" value="1"/>
</dbReference>
<keyword evidence="8 10" id="KW-0460">Magnesium</keyword>
<dbReference type="InterPro" id="IPR039657">
    <property type="entry name" value="Dimethylallyltransferase"/>
</dbReference>
<evidence type="ECO:0000256" key="4">
    <source>
        <dbReference type="ARBA" id="ARBA00022679"/>
    </source>
</evidence>
<dbReference type="OrthoDB" id="9776390at2"/>
<evidence type="ECO:0000256" key="9">
    <source>
        <dbReference type="ARBA" id="ARBA00049563"/>
    </source>
</evidence>
<keyword evidence="4 10" id="KW-0808">Transferase</keyword>
<feature type="binding site" evidence="10">
    <location>
        <begin position="7"/>
        <end position="14"/>
    </location>
    <ligand>
        <name>ATP</name>
        <dbReference type="ChEBI" id="CHEBI:30616"/>
    </ligand>
</feature>
<keyword evidence="6 10" id="KW-0547">Nucleotide-binding</keyword>
<evidence type="ECO:0000256" key="6">
    <source>
        <dbReference type="ARBA" id="ARBA00022741"/>
    </source>
</evidence>
<dbReference type="FunFam" id="1.10.20.140:FF:000001">
    <property type="entry name" value="tRNA dimethylallyltransferase"/>
    <property type="match status" value="1"/>
</dbReference>
<dbReference type="Gene3D" id="3.40.50.300">
    <property type="entry name" value="P-loop containing nucleotide triphosphate hydrolases"/>
    <property type="match status" value="1"/>
</dbReference>
<dbReference type="AlphaFoldDB" id="A0A1D9MKM9"/>
<dbReference type="HAMAP" id="MF_00185">
    <property type="entry name" value="IPP_trans"/>
    <property type="match status" value="1"/>
</dbReference>
<evidence type="ECO:0000256" key="3">
    <source>
        <dbReference type="ARBA" id="ARBA00005842"/>
    </source>
</evidence>
<evidence type="ECO:0000256" key="1">
    <source>
        <dbReference type="ARBA" id="ARBA00001946"/>
    </source>
</evidence>
<evidence type="ECO:0000256" key="7">
    <source>
        <dbReference type="ARBA" id="ARBA00022840"/>
    </source>
</evidence>
<dbReference type="GO" id="GO:0005524">
    <property type="term" value="F:ATP binding"/>
    <property type="evidence" value="ECO:0007669"/>
    <property type="project" value="UniProtKB-UniRule"/>
</dbReference>
<sequence length="305" mass="33722">MILGIVGATATGKSALSIALAKRIGQAQIIGADAMQLYRGMDIGTAKLSVAEREGIIHHQLDVLEVTEEASVAAYQRESRQDAQNILSQGDVPIFVGGSGLYLRAALDEFEFPGTDPQVRAEVTAELEALGSHTMHKKLAELDPIAAEKIPPQNSRRIIRALEVIRLTGKPFTPALPAYTYHQTPTLQLGVRCEAEVAKERIWQRTKTMFDQGLIAEVEALIPLGLEQGKTASRATGYAQALQAIHGELTIEQAQEEISEATWKLVKKQDKWFKRDPRIKWLDSTDPDMDRLTQTAWELYQQVAV</sequence>
<dbReference type="Pfam" id="PF01715">
    <property type="entry name" value="IPPT"/>
    <property type="match status" value="1"/>
</dbReference>
<organism evidence="14 15">
    <name type="scientific">Boudabousia tangfeifanii</name>
    <dbReference type="NCBI Taxonomy" id="1912795"/>
    <lineage>
        <taxon>Bacteria</taxon>
        <taxon>Bacillati</taxon>
        <taxon>Actinomycetota</taxon>
        <taxon>Actinomycetes</taxon>
        <taxon>Actinomycetales</taxon>
        <taxon>Actinomycetaceae</taxon>
        <taxon>Boudabousia</taxon>
    </lineage>
</organism>
<comment type="subunit">
    <text evidence="10">Monomer.</text>
</comment>
<feature type="site" description="Interaction with substrate tRNA" evidence="10">
    <location>
        <position position="99"/>
    </location>
</feature>
<dbReference type="GO" id="GO:0006400">
    <property type="term" value="P:tRNA modification"/>
    <property type="evidence" value="ECO:0007669"/>
    <property type="project" value="TreeGrafter"/>
</dbReference>
<accession>A0A1D9MKM9</accession>
<dbReference type="EC" id="2.5.1.75" evidence="10"/>
<evidence type="ECO:0000313" key="15">
    <source>
        <dbReference type="Proteomes" id="UP000176288"/>
    </source>
</evidence>
<dbReference type="NCBIfam" id="TIGR00174">
    <property type="entry name" value="miaA"/>
    <property type="match status" value="1"/>
</dbReference>
<evidence type="ECO:0000256" key="5">
    <source>
        <dbReference type="ARBA" id="ARBA00022694"/>
    </source>
</evidence>
<dbReference type="STRING" id="1912795.BK816_05785"/>
<proteinExistence type="inferred from homology"/>
<dbReference type="EMBL" id="CP017812">
    <property type="protein sequence ID" value="AOZ72864.1"/>
    <property type="molecule type" value="Genomic_DNA"/>
</dbReference>
<reference evidence="14 15" key="1">
    <citation type="submission" date="2016-10" db="EMBL/GenBank/DDBJ databases">
        <title>Actinomyces aegypiusis sp. nov., isolated from the Aegypius monachus in Qinghai Tibet Plateau China.</title>
        <authorList>
            <person name="Wang Y."/>
        </authorList>
    </citation>
    <scope>NUCLEOTIDE SEQUENCE [LARGE SCALE GENOMIC DNA]</scope>
    <source>
        <strain evidence="14 15">VUL4_3</strain>
    </source>
</reference>
<keyword evidence="15" id="KW-1185">Reference proteome</keyword>
<dbReference type="Proteomes" id="UP000176288">
    <property type="component" value="Chromosome"/>
</dbReference>
<dbReference type="SUPFAM" id="SSF52540">
    <property type="entry name" value="P-loop containing nucleoside triphosphate hydrolases"/>
    <property type="match status" value="2"/>
</dbReference>
<evidence type="ECO:0000256" key="10">
    <source>
        <dbReference type="HAMAP-Rule" id="MF_00185"/>
    </source>
</evidence>
<feature type="binding site" evidence="10">
    <location>
        <begin position="9"/>
        <end position="14"/>
    </location>
    <ligand>
        <name>substrate</name>
    </ligand>
</feature>
<evidence type="ECO:0000256" key="13">
    <source>
        <dbReference type="RuleBase" id="RU003785"/>
    </source>
</evidence>
<dbReference type="RefSeq" id="WP_071164329.1">
    <property type="nucleotide sequence ID" value="NZ_CP017812.1"/>
</dbReference>
<keyword evidence="5 10" id="KW-0819">tRNA processing</keyword>
<comment type="caution">
    <text evidence="10">Lacks conserved residue(s) required for the propagation of feature annotation.</text>
</comment>
<dbReference type="PANTHER" id="PTHR11088">
    <property type="entry name" value="TRNA DIMETHYLALLYLTRANSFERASE"/>
    <property type="match status" value="1"/>
</dbReference>
<evidence type="ECO:0000256" key="2">
    <source>
        <dbReference type="ARBA" id="ARBA00003213"/>
    </source>
</evidence>
<comment type="function">
    <text evidence="2 10 12">Catalyzes the transfer of a dimethylallyl group onto the adenine at position 37 in tRNAs that read codons beginning with uridine, leading to the formation of N6-(dimethylallyl)adenosine (i(6)A).</text>
</comment>
<dbReference type="KEGG" id="avu:BK816_05785"/>
<comment type="cofactor">
    <cofactor evidence="1 10">
        <name>Mg(2+)</name>
        <dbReference type="ChEBI" id="CHEBI:18420"/>
    </cofactor>
</comment>
<comment type="similarity">
    <text evidence="3 10 13">Belongs to the IPP transferase family.</text>
</comment>
<keyword evidence="7 10" id="KW-0067">ATP-binding</keyword>
<evidence type="ECO:0000256" key="8">
    <source>
        <dbReference type="ARBA" id="ARBA00022842"/>
    </source>
</evidence>
<dbReference type="InterPro" id="IPR018022">
    <property type="entry name" value="IPT"/>
</dbReference>
<evidence type="ECO:0000256" key="12">
    <source>
        <dbReference type="RuleBase" id="RU003784"/>
    </source>
</evidence>
<dbReference type="InterPro" id="IPR027417">
    <property type="entry name" value="P-loop_NTPase"/>
</dbReference>